<comment type="subunit">
    <text evidence="3">The complex is composed of two ATP-binding proteins (UgpC), two transmembrane proteins (UgpA and UgpE) and a solute-binding protein (UgpB).</text>
</comment>
<dbReference type="PANTHER" id="PTHR43649">
    <property type="entry name" value="ARABINOSE-BINDING PROTEIN-RELATED"/>
    <property type="match status" value="1"/>
</dbReference>
<evidence type="ECO:0000256" key="2">
    <source>
        <dbReference type="ARBA" id="ARBA00008520"/>
    </source>
</evidence>
<keyword evidence="5" id="KW-0813">Transport</keyword>
<keyword evidence="8" id="KW-1185">Reference proteome</keyword>
<comment type="similarity">
    <text evidence="2">Belongs to the bacterial solute-binding protein 1 family.</text>
</comment>
<name>A0A7T7XRK2_9SPIR</name>
<evidence type="ECO:0000256" key="4">
    <source>
        <dbReference type="ARBA" id="ARBA00017470"/>
    </source>
</evidence>
<gene>
    <name evidence="7" type="ORF">JFL75_09930</name>
</gene>
<protein>
    <recommendedName>
        <fullName evidence="4">sn-glycerol-3-phosphate-binding periplasmic protein UgpB</fullName>
    </recommendedName>
</protein>
<organism evidence="7 8">
    <name type="scientific">Breznakiella homolactica</name>
    <dbReference type="NCBI Taxonomy" id="2798577"/>
    <lineage>
        <taxon>Bacteria</taxon>
        <taxon>Pseudomonadati</taxon>
        <taxon>Spirochaetota</taxon>
        <taxon>Spirochaetia</taxon>
        <taxon>Spirochaetales</taxon>
        <taxon>Breznakiellaceae</taxon>
        <taxon>Breznakiella</taxon>
    </lineage>
</organism>
<evidence type="ECO:0000256" key="3">
    <source>
        <dbReference type="ARBA" id="ARBA00011557"/>
    </source>
</evidence>
<dbReference type="PANTHER" id="PTHR43649:SF31">
    <property type="entry name" value="SN-GLYCEROL-3-PHOSPHATE-BINDING PERIPLASMIC PROTEIN UGPB"/>
    <property type="match status" value="1"/>
</dbReference>
<dbReference type="Gene3D" id="3.40.190.10">
    <property type="entry name" value="Periplasmic binding protein-like II"/>
    <property type="match status" value="2"/>
</dbReference>
<dbReference type="GO" id="GO:0042597">
    <property type="term" value="C:periplasmic space"/>
    <property type="evidence" value="ECO:0007669"/>
    <property type="project" value="UniProtKB-SubCell"/>
</dbReference>
<evidence type="ECO:0000256" key="5">
    <source>
        <dbReference type="ARBA" id="ARBA00022448"/>
    </source>
</evidence>
<comment type="subcellular location">
    <subcellularLocation>
        <location evidence="1">Periplasm</location>
    </subcellularLocation>
</comment>
<keyword evidence="6" id="KW-0732">Signal</keyword>
<dbReference type="InterPro" id="IPR050490">
    <property type="entry name" value="Bact_solute-bd_prot1"/>
</dbReference>
<reference evidence="7" key="1">
    <citation type="submission" date="2021-01" db="EMBL/GenBank/DDBJ databases">
        <title>Description of Breznakiella homolactica.</title>
        <authorList>
            <person name="Song Y."/>
            <person name="Brune A."/>
        </authorList>
    </citation>
    <scope>NUCLEOTIDE SEQUENCE</scope>
    <source>
        <strain evidence="7">RmG30</strain>
    </source>
</reference>
<dbReference type="AlphaFoldDB" id="A0A7T7XRK2"/>
<dbReference type="RefSeq" id="WP_215628513.1">
    <property type="nucleotide sequence ID" value="NZ_CP067089.2"/>
</dbReference>
<proteinExistence type="inferred from homology"/>
<dbReference type="SUPFAM" id="SSF53850">
    <property type="entry name" value="Periplasmic binding protein-like II"/>
    <property type="match status" value="1"/>
</dbReference>
<dbReference type="Proteomes" id="UP000595917">
    <property type="component" value="Chromosome"/>
</dbReference>
<dbReference type="Pfam" id="PF01547">
    <property type="entry name" value="SBP_bac_1"/>
    <property type="match status" value="1"/>
</dbReference>
<evidence type="ECO:0000313" key="7">
    <source>
        <dbReference type="EMBL" id="QQO11204.1"/>
    </source>
</evidence>
<accession>A0A7T7XRK2</accession>
<dbReference type="InterPro" id="IPR006059">
    <property type="entry name" value="SBP"/>
</dbReference>
<sequence length="433" mass="48219">MKKFILPVLFAIPLFAGIFFFIYEGVTKESINLGGRTVVTAITYGEPDNAEGLMWIRIVEAFEAEHPDIDIQYEMLFDEAYHDQLSLYLATGNIPDMAYMGADARWGSIWRAADQFWDHQNFIDKDFFDITLIPEMGDMGEAYYIPLSTSNICTVLYMNEELVASLGFSKPRRYEDLVAMVPAARAAGLDVVSFDGSNGWSWNSCLMSMLIARVSGNPRWISGALEGDHKFTDKEFLDALSWIERLVRDGVLSADVLAVSYDENISRFNNREALFMVQGQWVASQITNPLVSENMALMAWPDFPGQSAAVRDSVAASWSVGYGVTKSGSRKPAVRDAALLFIEYYNNAAEVGNRLRDGQITGPILKDFQIPEDLPSYVSQKLELARLSPETDVIDSFLSGAPNEALNMGMRMIAEGTATPYEVAAQVESLLRN</sequence>
<dbReference type="KEGG" id="bhc:JFL75_09930"/>
<evidence type="ECO:0000313" key="8">
    <source>
        <dbReference type="Proteomes" id="UP000595917"/>
    </source>
</evidence>
<evidence type="ECO:0000256" key="1">
    <source>
        <dbReference type="ARBA" id="ARBA00004418"/>
    </source>
</evidence>
<dbReference type="EMBL" id="CP067089">
    <property type="protein sequence ID" value="QQO11204.1"/>
    <property type="molecule type" value="Genomic_DNA"/>
</dbReference>
<evidence type="ECO:0000256" key="6">
    <source>
        <dbReference type="ARBA" id="ARBA00022729"/>
    </source>
</evidence>